<dbReference type="Proteomes" id="UP000285604">
    <property type="component" value="Unassembled WGS sequence"/>
</dbReference>
<dbReference type="SUPFAM" id="SSF53448">
    <property type="entry name" value="Nucleotide-diphospho-sugar transferases"/>
    <property type="match status" value="1"/>
</dbReference>
<evidence type="ECO:0000259" key="1">
    <source>
        <dbReference type="Pfam" id="PF00535"/>
    </source>
</evidence>
<organism evidence="2 3">
    <name type="scientific">Segatella copri</name>
    <dbReference type="NCBI Taxonomy" id="165179"/>
    <lineage>
        <taxon>Bacteria</taxon>
        <taxon>Pseudomonadati</taxon>
        <taxon>Bacteroidota</taxon>
        <taxon>Bacteroidia</taxon>
        <taxon>Bacteroidales</taxon>
        <taxon>Prevotellaceae</taxon>
        <taxon>Segatella</taxon>
    </lineage>
</organism>
<comment type="caution">
    <text evidence="2">The sequence shown here is derived from an EMBL/GenBank/DDBJ whole genome shotgun (WGS) entry which is preliminary data.</text>
</comment>
<evidence type="ECO:0000313" key="3">
    <source>
        <dbReference type="Proteomes" id="UP000285604"/>
    </source>
</evidence>
<dbReference type="CDD" id="cd00761">
    <property type="entry name" value="Glyco_tranf_GTA_type"/>
    <property type="match status" value="1"/>
</dbReference>
<feature type="domain" description="Glycosyltransferase 2-like" evidence="1">
    <location>
        <begin position="6"/>
        <end position="71"/>
    </location>
</feature>
<dbReference type="Pfam" id="PF00535">
    <property type="entry name" value="Glycos_transf_2"/>
    <property type="match status" value="1"/>
</dbReference>
<gene>
    <name evidence="2" type="ORF">DXA63_15790</name>
</gene>
<name>A0AA92ULX9_9BACT</name>
<evidence type="ECO:0000313" key="2">
    <source>
        <dbReference type="EMBL" id="RGX88693.1"/>
    </source>
</evidence>
<dbReference type="Gene3D" id="3.90.550.10">
    <property type="entry name" value="Spore Coat Polysaccharide Biosynthesis Protein SpsA, Chain A"/>
    <property type="match status" value="1"/>
</dbReference>
<dbReference type="GO" id="GO:0016758">
    <property type="term" value="F:hexosyltransferase activity"/>
    <property type="evidence" value="ECO:0007669"/>
    <property type="project" value="UniProtKB-ARBA"/>
</dbReference>
<proteinExistence type="predicted"/>
<dbReference type="EMBL" id="QSCI01000138">
    <property type="protein sequence ID" value="RGX88693.1"/>
    <property type="molecule type" value="Genomic_DNA"/>
</dbReference>
<dbReference type="RefSeq" id="WP_151202115.1">
    <property type="nucleotide sequence ID" value="NZ_JANDWU010000028.1"/>
</dbReference>
<accession>A0AA92ULX9</accession>
<protein>
    <submittedName>
        <fullName evidence="2">Glycosyltransferase family 2 protein</fullName>
    </submittedName>
</protein>
<dbReference type="InterPro" id="IPR029044">
    <property type="entry name" value="Nucleotide-diphossugar_trans"/>
</dbReference>
<dbReference type="PANTHER" id="PTHR22916">
    <property type="entry name" value="GLYCOSYLTRANSFERASE"/>
    <property type="match status" value="1"/>
</dbReference>
<reference evidence="2 3" key="1">
    <citation type="submission" date="2018-08" db="EMBL/GenBank/DDBJ databases">
        <title>A genome reference for cultivated species of the human gut microbiota.</title>
        <authorList>
            <person name="Zou Y."/>
            <person name="Xue W."/>
            <person name="Luo G."/>
        </authorList>
    </citation>
    <scope>NUCLEOTIDE SEQUENCE [LARGE SCALE GENOMIC DNA]</scope>
    <source>
        <strain evidence="2 3">OF03-3</strain>
    </source>
</reference>
<dbReference type="AlphaFoldDB" id="A0AA92ULX9"/>
<sequence>MKKILTIVIPTYNMQDYLHRCLNSLIVPEEQMQHLEVLVVNDGSKDSSSAIAHEYQDKYPDTFRVIDKEKGV</sequence>
<dbReference type="InterPro" id="IPR001173">
    <property type="entry name" value="Glyco_trans_2-like"/>
</dbReference>